<evidence type="ECO:0000256" key="2">
    <source>
        <dbReference type="ARBA" id="ARBA00007707"/>
    </source>
</evidence>
<evidence type="ECO:0000256" key="9">
    <source>
        <dbReference type="ARBA" id="ARBA00022960"/>
    </source>
</evidence>
<gene>
    <name evidence="18" type="ORF">SAMN05216245_1116</name>
</gene>
<dbReference type="InterPro" id="IPR050065">
    <property type="entry name" value="GlmU-like"/>
</dbReference>
<dbReference type="AlphaFoldDB" id="A0A1I2C444"/>
<keyword evidence="13" id="KW-0961">Cell wall biogenesis/degradation</keyword>
<evidence type="ECO:0000256" key="13">
    <source>
        <dbReference type="ARBA" id="ARBA00023316"/>
    </source>
</evidence>
<keyword evidence="7" id="KW-0479">Metal-binding</keyword>
<keyword evidence="12" id="KW-0012">Acyltransferase</keyword>
<dbReference type="GO" id="GO:0003977">
    <property type="term" value="F:UDP-N-acetylglucosamine diphosphorylase activity"/>
    <property type="evidence" value="ECO:0007669"/>
    <property type="project" value="UniProtKB-EC"/>
</dbReference>
<evidence type="ECO:0000256" key="14">
    <source>
        <dbReference type="ARBA" id="ARBA00048247"/>
    </source>
</evidence>
<accession>A0A1I2C444</accession>
<dbReference type="EMBL" id="FONL01000011">
    <property type="protein sequence ID" value="SFE62968.1"/>
    <property type="molecule type" value="Genomic_DNA"/>
</dbReference>
<dbReference type="PANTHER" id="PTHR43584">
    <property type="entry name" value="NUCLEOTIDYL TRANSFERASE"/>
    <property type="match status" value="1"/>
</dbReference>
<evidence type="ECO:0000256" key="15">
    <source>
        <dbReference type="ARBA" id="ARBA00048493"/>
    </source>
</evidence>
<dbReference type="Gene3D" id="2.160.10.10">
    <property type="entry name" value="Hexapeptide repeat proteins"/>
    <property type="match status" value="1"/>
</dbReference>
<dbReference type="InterPro" id="IPR025877">
    <property type="entry name" value="MobA-like_NTP_Trfase"/>
</dbReference>
<keyword evidence="9" id="KW-0133">Cell shape</keyword>
<evidence type="ECO:0000259" key="17">
    <source>
        <dbReference type="Pfam" id="PF12804"/>
    </source>
</evidence>
<comment type="cofactor">
    <cofactor evidence="1">
        <name>Mg(2+)</name>
        <dbReference type="ChEBI" id="CHEBI:18420"/>
    </cofactor>
</comment>
<evidence type="ECO:0000313" key="18">
    <source>
        <dbReference type="EMBL" id="SFE62968.1"/>
    </source>
</evidence>
<dbReference type="GO" id="GO:0008360">
    <property type="term" value="P:regulation of cell shape"/>
    <property type="evidence" value="ECO:0007669"/>
    <property type="project" value="UniProtKB-KW"/>
</dbReference>
<evidence type="ECO:0000256" key="6">
    <source>
        <dbReference type="ARBA" id="ARBA00022695"/>
    </source>
</evidence>
<evidence type="ECO:0000256" key="16">
    <source>
        <dbReference type="ARBA" id="ARBA00049628"/>
    </source>
</evidence>
<dbReference type="GO" id="GO:0071555">
    <property type="term" value="P:cell wall organization"/>
    <property type="evidence" value="ECO:0007669"/>
    <property type="project" value="UniProtKB-KW"/>
</dbReference>
<sequence>MANLTAVILAAGKGTRMKSKLPKVLHKVGGHPMLEHVMDAAEAAGCRDNVVVIGHGAELVRELVGSRARIALQAEQLGTGHAVLQAADTLKDFTGTVMILCGDTPLLEAEELKKFYAEHVKSGAAATVMSAMMEDPFGYGRILRNANGDVAGIVEQKDASEEQKLIKEINTGNYCVEAPLLFEVLRTLGNNNAQGEYYLTDVLAKLRAMGKKVGGVVTADSEMIMGVNSRRQLAEAESVMRRRILERLMDEGVTVMDPASTFIEKSVKISPDTTIYPYTWLQGKTVIGEDCEIGPNVRLENVKVADGCRCGFTHMHDCEVKK</sequence>
<dbReference type="InterPro" id="IPR029044">
    <property type="entry name" value="Nucleotide-diphossugar_trans"/>
</dbReference>
<dbReference type="GO" id="GO:0046872">
    <property type="term" value="F:metal ion binding"/>
    <property type="evidence" value="ECO:0007669"/>
    <property type="project" value="UniProtKB-KW"/>
</dbReference>
<comment type="similarity">
    <text evidence="3">In the N-terminal section; belongs to the N-acetylglucosamine-1-phosphate uridyltransferase family.</text>
</comment>
<keyword evidence="10" id="KW-0573">Peptidoglycan synthesis</keyword>
<organism evidence="18 19">
    <name type="scientific">Succiniclasticum ruminis DSM 9236</name>
    <dbReference type="NCBI Taxonomy" id="1123323"/>
    <lineage>
        <taxon>Bacteria</taxon>
        <taxon>Bacillati</taxon>
        <taxon>Bacillota</taxon>
        <taxon>Negativicutes</taxon>
        <taxon>Acidaminococcales</taxon>
        <taxon>Acidaminococcaceae</taxon>
        <taxon>Succiniclasticum</taxon>
    </lineage>
</organism>
<evidence type="ECO:0000256" key="10">
    <source>
        <dbReference type="ARBA" id="ARBA00022984"/>
    </source>
</evidence>
<dbReference type="RefSeq" id="WP_093913750.1">
    <property type="nucleotide sequence ID" value="NZ_FONL01000011.1"/>
</dbReference>
<comment type="similarity">
    <text evidence="2">In the C-terminal section; belongs to the transferase hexapeptide repeat family.</text>
</comment>
<evidence type="ECO:0000256" key="5">
    <source>
        <dbReference type="ARBA" id="ARBA00022679"/>
    </source>
</evidence>
<feature type="domain" description="MobA-like NTP transferase" evidence="17">
    <location>
        <begin position="6"/>
        <end position="131"/>
    </location>
</feature>
<proteinExistence type="inferred from homology"/>
<keyword evidence="5 18" id="KW-0808">Transferase</keyword>
<reference evidence="18 19" key="1">
    <citation type="submission" date="2016-10" db="EMBL/GenBank/DDBJ databases">
        <authorList>
            <person name="de Groot N.N."/>
        </authorList>
    </citation>
    <scope>NUCLEOTIDE SEQUENCE [LARGE SCALE GENOMIC DNA]</scope>
    <source>
        <strain evidence="18 19">DSM 9236</strain>
    </source>
</reference>
<dbReference type="InterPro" id="IPR011004">
    <property type="entry name" value="Trimer_LpxA-like_sf"/>
</dbReference>
<dbReference type="SUPFAM" id="SSF53448">
    <property type="entry name" value="Nucleotide-diphospho-sugar transferases"/>
    <property type="match status" value="1"/>
</dbReference>
<dbReference type="SUPFAM" id="SSF51161">
    <property type="entry name" value="Trimeric LpxA-like enzymes"/>
    <property type="match status" value="1"/>
</dbReference>
<keyword evidence="11" id="KW-0511">Multifunctional enzyme</keyword>
<keyword evidence="6" id="KW-0548">Nucleotidyltransferase</keyword>
<evidence type="ECO:0000313" key="19">
    <source>
        <dbReference type="Proteomes" id="UP000198896"/>
    </source>
</evidence>
<dbReference type="GO" id="GO:0009252">
    <property type="term" value="P:peptidoglycan biosynthetic process"/>
    <property type="evidence" value="ECO:0007669"/>
    <property type="project" value="UniProtKB-KW"/>
</dbReference>
<dbReference type="PANTHER" id="PTHR43584:SF3">
    <property type="entry name" value="BIFUNCTIONAL PROTEIN GLMU"/>
    <property type="match status" value="1"/>
</dbReference>
<evidence type="ECO:0000256" key="11">
    <source>
        <dbReference type="ARBA" id="ARBA00023268"/>
    </source>
</evidence>
<comment type="catalytic activity">
    <reaction evidence="15">
        <text>N-acetyl-alpha-D-glucosamine 1-phosphate + UTP + H(+) = UDP-N-acetyl-alpha-D-glucosamine + diphosphate</text>
        <dbReference type="Rhea" id="RHEA:13509"/>
        <dbReference type="ChEBI" id="CHEBI:15378"/>
        <dbReference type="ChEBI" id="CHEBI:33019"/>
        <dbReference type="ChEBI" id="CHEBI:46398"/>
        <dbReference type="ChEBI" id="CHEBI:57705"/>
        <dbReference type="ChEBI" id="CHEBI:57776"/>
        <dbReference type="EC" id="2.7.7.23"/>
    </reaction>
</comment>
<dbReference type="Pfam" id="PF12804">
    <property type="entry name" value="NTP_transf_3"/>
    <property type="match status" value="1"/>
</dbReference>
<evidence type="ECO:0000256" key="7">
    <source>
        <dbReference type="ARBA" id="ARBA00022723"/>
    </source>
</evidence>
<dbReference type="GO" id="GO:0019134">
    <property type="term" value="F:glucosamine-1-phosphate N-acetyltransferase activity"/>
    <property type="evidence" value="ECO:0007669"/>
    <property type="project" value="UniProtKB-EC"/>
</dbReference>
<dbReference type="Proteomes" id="UP000198896">
    <property type="component" value="Unassembled WGS sequence"/>
</dbReference>
<keyword evidence="19" id="KW-1185">Reference proteome</keyword>
<evidence type="ECO:0000256" key="12">
    <source>
        <dbReference type="ARBA" id="ARBA00023315"/>
    </source>
</evidence>
<evidence type="ECO:0000256" key="1">
    <source>
        <dbReference type="ARBA" id="ARBA00001946"/>
    </source>
</evidence>
<keyword evidence="4" id="KW-0963">Cytoplasm</keyword>
<protein>
    <submittedName>
        <fullName evidence="18">Bifunctional UDP-N-acetylglucosamine pyrophosphorylase / Glucosamine-1-phosphate N-acetyltransferase</fullName>
    </submittedName>
</protein>
<comment type="function">
    <text evidence="16">Catalyzes the last two sequential reactions in the de novo biosynthetic pathway for UDP-N-acetylglucosamine (UDP-GlcNAc). The C-terminal domain catalyzes the transfer of acetyl group from acetyl coenzyme A to glucosamine-1-phosphate (GlcN-1-P) to produce N-acetylglucosamine-1-phosphate (GlcNAc-1-P), which is converted into UDP-GlcNAc by the transfer of uridine 5-monophosphate (from uridine 5-triphosphate), a reaction catalyzed by the N-terminal domain.</text>
</comment>
<name>A0A1I2C444_9FIRM</name>
<dbReference type="Gene3D" id="3.90.550.10">
    <property type="entry name" value="Spore Coat Polysaccharide Biosynthesis Protein SpsA, Chain A"/>
    <property type="match status" value="1"/>
</dbReference>
<dbReference type="OrthoDB" id="9775031at2"/>
<evidence type="ECO:0000256" key="4">
    <source>
        <dbReference type="ARBA" id="ARBA00022490"/>
    </source>
</evidence>
<evidence type="ECO:0000256" key="8">
    <source>
        <dbReference type="ARBA" id="ARBA00022842"/>
    </source>
</evidence>
<comment type="catalytic activity">
    <reaction evidence="14">
        <text>alpha-D-glucosamine 1-phosphate + acetyl-CoA = N-acetyl-alpha-D-glucosamine 1-phosphate + CoA + H(+)</text>
        <dbReference type="Rhea" id="RHEA:13725"/>
        <dbReference type="ChEBI" id="CHEBI:15378"/>
        <dbReference type="ChEBI" id="CHEBI:57287"/>
        <dbReference type="ChEBI" id="CHEBI:57288"/>
        <dbReference type="ChEBI" id="CHEBI:57776"/>
        <dbReference type="ChEBI" id="CHEBI:58516"/>
        <dbReference type="EC" id="2.3.1.157"/>
    </reaction>
</comment>
<evidence type="ECO:0000256" key="3">
    <source>
        <dbReference type="ARBA" id="ARBA00007947"/>
    </source>
</evidence>
<keyword evidence="8" id="KW-0460">Magnesium</keyword>
<dbReference type="CDD" id="cd02540">
    <property type="entry name" value="GT2_GlmU_N_bac"/>
    <property type="match status" value="1"/>
</dbReference>
<dbReference type="STRING" id="1123323.SAMN05216245_1116"/>